<protein>
    <submittedName>
        <fullName evidence="3">Uncharacterized protein</fullName>
    </submittedName>
</protein>
<feature type="transmembrane region" description="Helical" evidence="2">
    <location>
        <begin position="295"/>
        <end position="317"/>
    </location>
</feature>
<sequence length="342" mass="35168">MTGTETQLSGRRHGRRARAVSGDENNTSATRGVTGDLTLYARRTAVIPPVADDQLPELKHYTGKRAKRRADVPVEPAVGAMPEAHVPSEPVAAVETEDGKAAEQTAPQEVSAVTPDPLSDDLPAASVGAKKGSWPGARFGREAVTPDEPATDAYETAVLDPEEIGSAEGAGNPATSDAIDGAESSETAPAEPALEPTEQESAEARQASAWTSVPADPETSVPSASEALAPKPADPETEPAPVYETSDGTPLSDASEWLEVGDLPADQAPEPKPAARFDGTVLDKPSRTSGGIGMWITWLLVAAIAITLVVLLVTGVIGPGIAKAIAPIPETVPYDLSGGLAS</sequence>
<evidence type="ECO:0000256" key="1">
    <source>
        <dbReference type="SAM" id="MobiDB-lite"/>
    </source>
</evidence>
<organism evidence="3 4">
    <name type="scientific">Dermabacter jinjuensis</name>
    <dbReference type="NCBI Taxonomy" id="1667168"/>
    <lineage>
        <taxon>Bacteria</taxon>
        <taxon>Bacillati</taxon>
        <taxon>Actinomycetota</taxon>
        <taxon>Actinomycetes</taxon>
        <taxon>Micrococcales</taxon>
        <taxon>Dermabacteraceae</taxon>
        <taxon>Dermabacter</taxon>
    </lineage>
</organism>
<feature type="region of interest" description="Disordered" evidence="1">
    <location>
        <begin position="1"/>
        <end position="34"/>
    </location>
</feature>
<name>A0ABN5DY34_9MICO</name>
<reference evidence="3 4" key="1">
    <citation type="journal article" date="2016" name="Int. J. Syst. Evol. Microbiol.">
        <title>Dermabacter jinjuensis sp. nov., a novel species of the genus Dermabacter isolated from a clinical specimen.</title>
        <authorList>
            <person name="Park Y.K."/>
            <person name="Lee K.M."/>
            <person name="Lee W.K."/>
            <person name="Cho M.J."/>
            <person name="Lee H.S."/>
            <person name="Cho Y.G."/>
            <person name="Lee Y.C."/>
            <person name="Lee W.K."/>
            <person name="Seong W.K."/>
            <person name="Hwang K.J."/>
        </authorList>
    </citation>
    <scope>NUCLEOTIDE SEQUENCE [LARGE SCALE GENOMIC DNA]</scope>
    <source>
        <strain evidence="3 4">32T</strain>
    </source>
</reference>
<accession>A0ABN5DY34</accession>
<evidence type="ECO:0000313" key="4">
    <source>
        <dbReference type="Proteomes" id="UP000815698"/>
    </source>
</evidence>
<proteinExistence type="predicted"/>
<evidence type="ECO:0000313" key="3">
    <source>
        <dbReference type="EMBL" id="ATH96470.1"/>
    </source>
</evidence>
<dbReference type="EMBL" id="CP023482">
    <property type="protein sequence ID" value="ATH96470.1"/>
    <property type="molecule type" value="Genomic_DNA"/>
</dbReference>
<evidence type="ECO:0000256" key="2">
    <source>
        <dbReference type="SAM" id="Phobius"/>
    </source>
</evidence>
<dbReference type="RefSeq" id="WP_096882844.1">
    <property type="nucleotide sequence ID" value="NZ_CP023482.1"/>
</dbReference>
<feature type="region of interest" description="Disordered" evidence="1">
    <location>
        <begin position="104"/>
        <end position="251"/>
    </location>
</feature>
<feature type="compositionally biased region" description="Low complexity" evidence="1">
    <location>
        <begin position="182"/>
        <end position="196"/>
    </location>
</feature>
<keyword evidence="2" id="KW-0812">Transmembrane</keyword>
<keyword evidence="2" id="KW-1133">Transmembrane helix</keyword>
<keyword evidence="2" id="KW-0472">Membrane</keyword>
<keyword evidence="4" id="KW-1185">Reference proteome</keyword>
<gene>
    <name evidence="3" type="ORF">COP05_04725</name>
</gene>
<dbReference type="Proteomes" id="UP000815698">
    <property type="component" value="Chromosome"/>
</dbReference>